<accession>A0ABW2B2K0</accession>
<dbReference type="InterPro" id="IPR012437">
    <property type="entry name" value="DUF1638"/>
</dbReference>
<reference evidence="3" key="1">
    <citation type="journal article" date="2019" name="Int. J. Syst. Evol. Microbiol.">
        <title>The Global Catalogue of Microorganisms (GCM) 10K type strain sequencing project: providing services to taxonomists for standard genome sequencing and annotation.</title>
        <authorList>
            <consortium name="The Broad Institute Genomics Platform"/>
            <consortium name="The Broad Institute Genome Sequencing Center for Infectious Disease"/>
            <person name="Wu L."/>
            <person name="Ma J."/>
        </authorList>
    </citation>
    <scope>NUCLEOTIDE SEQUENCE [LARGE SCALE GENOMIC DNA]</scope>
    <source>
        <strain evidence="3">CCUG 66188</strain>
    </source>
</reference>
<gene>
    <name evidence="2" type="ORF">ACFQFQ_09135</name>
</gene>
<keyword evidence="3" id="KW-1185">Reference proteome</keyword>
<evidence type="ECO:0000259" key="1">
    <source>
        <dbReference type="Pfam" id="PF07796"/>
    </source>
</evidence>
<evidence type="ECO:0000313" key="2">
    <source>
        <dbReference type="EMBL" id="MFC6759613.1"/>
    </source>
</evidence>
<comment type="caution">
    <text evidence="2">The sequence shown here is derived from an EMBL/GenBank/DDBJ whole genome shotgun (WGS) entry which is preliminary data.</text>
</comment>
<name>A0ABW2B2K0_9RHOB</name>
<dbReference type="Pfam" id="PF07796">
    <property type="entry name" value="DUF1638"/>
    <property type="match status" value="1"/>
</dbReference>
<feature type="domain" description="DUF1638" evidence="1">
    <location>
        <begin position="55"/>
        <end position="212"/>
    </location>
</feature>
<sequence>MTDHATPLPDLDQLTETGLRAKGAGSILLIACGALAREILALKQANGWTHLDLTCLPAKYHLYPEKITAAVRESVARHRDRYDRIFVVYADCGTGGLLQAACAEMGVEMVAGPHCYSFFEGNDAFAAKADAEFTSFYLTDFLVRQFDAFIMKPMGLDRHPELRDMYFGNYEKLVYQAQTDDPELTEKARACAGILGLAFERRYTGYGDLKTALADLQRP</sequence>
<dbReference type="Proteomes" id="UP001596353">
    <property type="component" value="Unassembled WGS sequence"/>
</dbReference>
<proteinExistence type="predicted"/>
<protein>
    <submittedName>
        <fullName evidence="2">DUF1638 domain-containing protein</fullName>
    </submittedName>
</protein>
<organism evidence="2 3">
    <name type="scientific">Sulfitobacter porphyrae</name>
    <dbReference type="NCBI Taxonomy" id="1246864"/>
    <lineage>
        <taxon>Bacteria</taxon>
        <taxon>Pseudomonadati</taxon>
        <taxon>Pseudomonadota</taxon>
        <taxon>Alphaproteobacteria</taxon>
        <taxon>Rhodobacterales</taxon>
        <taxon>Roseobacteraceae</taxon>
        <taxon>Sulfitobacter</taxon>
    </lineage>
</organism>
<evidence type="ECO:0000313" key="3">
    <source>
        <dbReference type="Proteomes" id="UP001596353"/>
    </source>
</evidence>
<dbReference type="EMBL" id="JBHSWG010000001">
    <property type="protein sequence ID" value="MFC6759613.1"/>
    <property type="molecule type" value="Genomic_DNA"/>
</dbReference>